<dbReference type="InterPro" id="IPR050378">
    <property type="entry name" value="Metallo-dep_Hydrolases_sf"/>
</dbReference>
<protein>
    <submittedName>
        <fullName evidence="2">Amidohydrolase family protein</fullName>
    </submittedName>
</protein>
<dbReference type="OrthoDB" id="9815027at2"/>
<evidence type="ECO:0000313" key="3">
    <source>
        <dbReference type="Proteomes" id="UP000470384"/>
    </source>
</evidence>
<dbReference type="GO" id="GO:0005829">
    <property type="term" value="C:cytosol"/>
    <property type="evidence" value="ECO:0007669"/>
    <property type="project" value="TreeGrafter"/>
</dbReference>
<keyword evidence="2" id="KW-0378">Hydrolase</keyword>
<dbReference type="Proteomes" id="UP000470384">
    <property type="component" value="Unassembled WGS sequence"/>
</dbReference>
<proteinExistence type="predicted"/>
<accession>A0A845QCU3</accession>
<dbReference type="Gene3D" id="3.20.20.140">
    <property type="entry name" value="Metal-dependent hydrolases"/>
    <property type="match status" value="1"/>
</dbReference>
<dbReference type="PANTHER" id="PTHR11647:SF1">
    <property type="entry name" value="COLLAPSIN RESPONSE MEDIATOR PROTEIN"/>
    <property type="match status" value="1"/>
</dbReference>
<dbReference type="GO" id="GO:0016812">
    <property type="term" value="F:hydrolase activity, acting on carbon-nitrogen (but not peptide) bonds, in cyclic amides"/>
    <property type="evidence" value="ECO:0007669"/>
    <property type="project" value="TreeGrafter"/>
</dbReference>
<dbReference type="Gene3D" id="2.30.40.10">
    <property type="entry name" value="Urease, subunit C, domain 1"/>
    <property type="match status" value="1"/>
</dbReference>
<dbReference type="InterPro" id="IPR013108">
    <property type="entry name" value="Amidohydro_3"/>
</dbReference>
<evidence type="ECO:0000313" key="2">
    <source>
        <dbReference type="EMBL" id="NBG96402.1"/>
    </source>
</evidence>
<dbReference type="GeneID" id="300655554"/>
<organism evidence="2 3">
    <name type="scientific">Pyruvatibacter mobilis</name>
    <dbReference type="NCBI Taxonomy" id="1712261"/>
    <lineage>
        <taxon>Bacteria</taxon>
        <taxon>Pseudomonadati</taxon>
        <taxon>Pseudomonadota</taxon>
        <taxon>Alphaproteobacteria</taxon>
        <taxon>Hyphomicrobiales</taxon>
        <taxon>Parvibaculaceae</taxon>
        <taxon>Pyruvatibacter</taxon>
    </lineage>
</organism>
<evidence type="ECO:0000259" key="1">
    <source>
        <dbReference type="Pfam" id="PF07969"/>
    </source>
</evidence>
<comment type="caution">
    <text evidence="2">The sequence shown here is derived from an EMBL/GenBank/DDBJ whole genome shotgun (WGS) entry which is preliminary data.</text>
</comment>
<dbReference type="SUPFAM" id="SSF51556">
    <property type="entry name" value="Metallo-dependent hydrolases"/>
    <property type="match status" value="1"/>
</dbReference>
<dbReference type="InterPro" id="IPR011059">
    <property type="entry name" value="Metal-dep_hydrolase_composite"/>
</dbReference>
<gene>
    <name evidence="2" type="ORF">GTQ45_11725</name>
</gene>
<dbReference type="EMBL" id="WXYQ01000007">
    <property type="protein sequence ID" value="NBG96402.1"/>
    <property type="molecule type" value="Genomic_DNA"/>
</dbReference>
<dbReference type="RefSeq" id="WP_160588470.1">
    <property type="nucleotide sequence ID" value="NZ_BMHN01000001.1"/>
</dbReference>
<dbReference type="PANTHER" id="PTHR11647">
    <property type="entry name" value="HYDRANTOINASE/DIHYDROPYRIMIDINASE FAMILY MEMBER"/>
    <property type="match status" value="1"/>
</dbReference>
<dbReference type="SUPFAM" id="SSF51338">
    <property type="entry name" value="Composite domain of metallo-dependent hydrolases"/>
    <property type="match status" value="1"/>
</dbReference>
<dbReference type="AlphaFoldDB" id="A0A845QCU3"/>
<dbReference type="InterPro" id="IPR032466">
    <property type="entry name" value="Metal_Hydrolase"/>
</dbReference>
<dbReference type="Pfam" id="PF07969">
    <property type="entry name" value="Amidohydro_3"/>
    <property type="match status" value="1"/>
</dbReference>
<sequence length="581" mass="63870">MHDLVIRNGLVYDGLGGKPYEAGIAIDGATITAVGTVTGAGREEIDAKGQIVTPGFVDPHTHYDGQVTWDPYLQPSTFHGVTTAVMGNCGVGFAPCAPDRHQWLIGLMEGVEDIPGTALFEGIKWGWESFPDYMDTVEKSPLALDVGLQLPHGALRAYVMGERGARLEPATEDDTAKMAQLVEDALNAGALGVSTSRTEKHRDKDGEHTPTYKSEAMELNGIAEAMKRANKGVFQLIADFRDVDWEFDMLRKVVEISGRPLSLTIEQDDRHPDIWRTVLDKIAQANKDGLPMRGQVPARPTGVVMGLTASLNPFLLYKTWHEIMPRTLDAQVAALRDPDFRARLLAEKVEFKEGEISTQLFSWFHKMFKLGSPPNYEPSPDDSVEAHAKREGRDPREVLLDWMAEDDGKALIYYPLMNYLPGDLSYVEEMLKHPNTAFGLSDGGAHVGIICDASFPTTLLTHWGRDRTRGDRLPLEWLISGQTKKTAELVGLYDRGVLAPGMKADVNVIDFDNLTMDRPEIVYDLPAGGKRFIQKTRGYTASIVSGVVAFREGEPTGALNGKLIRGAQARPHGARLPAAAE</sequence>
<reference evidence="2 3" key="1">
    <citation type="journal article" date="2016" name="Int. J. Syst. Evol. Microbiol.">
        <title>Pyruvatibacter mobilis gen. nov., sp. nov., a marine bacterium from the culture broth of Picochlorum sp. 122.</title>
        <authorList>
            <person name="Wang G."/>
            <person name="Tang M."/>
            <person name="Wu H."/>
            <person name="Dai S."/>
            <person name="Li T."/>
            <person name="Chen C."/>
            <person name="He H."/>
            <person name="Fan J."/>
            <person name="Xiang W."/>
            <person name="Li X."/>
        </authorList>
    </citation>
    <scope>NUCLEOTIDE SEQUENCE [LARGE SCALE GENOMIC DNA]</scope>
    <source>
        <strain evidence="2 3">GYP-11</strain>
    </source>
</reference>
<name>A0A845QCU3_9HYPH</name>
<dbReference type="CDD" id="cd01297">
    <property type="entry name" value="D-aminoacylase"/>
    <property type="match status" value="1"/>
</dbReference>
<keyword evidence="3" id="KW-1185">Reference proteome</keyword>
<feature type="domain" description="Amidohydrolase 3" evidence="1">
    <location>
        <begin position="43"/>
        <end position="548"/>
    </location>
</feature>